<evidence type="ECO:0000256" key="1">
    <source>
        <dbReference type="ARBA" id="ARBA00001946"/>
    </source>
</evidence>
<evidence type="ECO:0000256" key="3">
    <source>
        <dbReference type="ARBA" id="ARBA00022516"/>
    </source>
</evidence>
<dbReference type="SUPFAM" id="SSF111331">
    <property type="entry name" value="NAD kinase/diacylglycerol kinase-like"/>
    <property type="match status" value="1"/>
</dbReference>
<dbReference type="Gene3D" id="3.40.50.10330">
    <property type="entry name" value="Probable inorganic polyphosphate/atp-NAD kinase, domain 1"/>
    <property type="match status" value="1"/>
</dbReference>
<name>A0A1M6NCE8_9CLOT</name>
<dbReference type="PANTHER" id="PTHR12358">
    <property type="entry name" value="SPHINGOSINE KINASE"/>
    <property type="match status" value="1"/>
</dbReference>
<evidence type="ECO:0000313" key="14">
    <source>
        <dbReference type="EMBL" id="SHJ93392.1"/>
    </source>
</evidence>
<dbReference type="GO" id="GO:0005524">
    <property type="term" value="F:ATP binding"/>
    <property type="evidence" value="ECO:0007669"/>
    <property type="project" value="UniProtKB-KW"/>
</dbReference>
<dbReference type="STRING" id="1121298.SAMN05444401_0156"/>
<evidence type="ECO:0000259" key="13">
    <source>
        <dbReference type="PROSITE" id="PS50146"/>
    </source>
</evidence>
<accession>A0A1M6NCE8</accession>
<evidence type="ECO:0000256" key="7">
    <source>
        <dbReference type="ARBA" id="ARBA00022777"/>
    </source>
</evidence>
<evidence type="ECO:0000313" key="15">
    <source>
        <dbReference type="Proteomes" id="UP000184080"/>
    </source>
</evidence>
<keyword evidence="4" id="KW-0808">Transferase</keyword>
<evidence type="ECO:0000256" key="5">
    <source>
        <dbReference type="ARBA" id="ARBA00022723"/>
    </source>
</evidence>
<keyword evidence="7 14" id="KW-0418">Kinase</keyword>
<dbReference type="RefSeq" id="WP_073011912.1">
    <property type="nucleotide sequence ID" value="NZ_FQZO01000011.1"/>
</dbReference>
<evidence type="ECO:0000256" key="6">
    <source>
        <dbReference type="ARBA" id="ARBA00022741"/>
    </source>
</evidence>
<keyword evidence="11" id="KW-0594">Phospholipid biosynthesis</keyword>
<keyword evidence="8" id="KW-0067">ATP-binding</keyword>
<dbReference type="InterPro" id="IPR005218">
    <property type="entry name" value="Diacylglycerol/lipid_kinase"/>
</dbReference>
<proteinExistence type="inferred from homology"/>
<dbReference type="InterPro" id="IPR050187">
    <property type="entry name" value="Lipid_Phosphate_FormReg"/>
</dbReference>
<keyword evidence="5" id="KW-0479">Metal-binding</keyword>
<evidence type="ECO:0000256" key="11">
    <source>
        <dbReference type="ARBA" id="ARBA00023209"/>
    </source>
</evidence>
<dbReference type="NCBIfam" id="TIGR00147">
    <property type="entry name" value="YegS/Rv2252/BmrU family lipid kinase"/>
    <property type="match status" value="1"/>
</dbReference>
<protein>
    <submittedName>
        <fullName evidence="14">Lipid kinase, YegS/Rv2252/BmrU family</fullName>
    </submittedName>
</protein>
<comment type="cofactor">
    <cofactor evidence="1">
        <name>Mg(2+)</name>
        <dbReference type="ChEBI" id="CHEBI:18420"/>
    </cofactor>
</comment>
<keyword evidence="6" id="KW-0547">Nucleotide-binding</keyword>
<evidence type="ECO:0000256" key="10">
    <source>
        <dbReference type="ARBA" id="ARBA00023098"/>
    </source>
</evidence>
<dbReference type="InterPro" id="IPR045540">
    <property type="entry name" value="YegS/DAGK_C"/>
</dbReference>
<keyword evidence="10" id="KW-0443">Lipid metabolism</keyword>
<dbReference type="Proteomes" id="UP000184080">
    <property type="component" value="Unassembled WGS sequence"/>
</dbReference>
<dbReference type="GO" id="GO:0046872">
    <property type="term" value="F:metal ion binding"/>
    <property type="evidence" value="ECO:0007669"/>
    <property type="project" value="UniProtKB-KW"/>
</dbReference>
<comment type="similarity">
    <text evidence="2">Belongs to the diacylglycerol/lipid kinase family.</text>
</comment>
<dbReference type="AlphaFoldDB" id="A0A1M6NCE8"/>
<keyword evidence="9" id="KW-0460">Magnesium</keyword>
<dbReference type="GO" id="GO:0004143">
    <property type="term" value="F:ATP-dependent diacylglycerol kinase activity"/>
    <property type="evidence" value="ECO:0007669"/>
    <property type="project" value="TreeGrafter"/>
</dbReference>
<feature type="domain" description="DAGKc" evidence="13">
    <location>
        <begin position="1"/>
        <end position="130"/>
    </location>
</feature>
<evidence type="ECO:0000256" key="12">
    <source>
        <dbReference type="ARBA" id="ARBA00023264"/>
    </source>
</evidence>
<dbReference type="PANTHER" id="PTHR12358:SF106">
    <property type="entry name" value="LIPID KINASE YEGS"/>
    <property type="match status" value="1"/>
</dbReference>
<dbReference type="GO" id="GO:0008654">
    <property type="term" value="P:phospholipid biosynthetic process"/>
    <property type="evidence" value="ECO:0007669"/>
    <property type="project" value="UniProtKB-KW"/>
</dbReference>
<dbReference type="Pfam" id="PF00781">
    <property type="entry name" value="DAGK_cat"/>
    <property type="match status" value="1"/>
</dbReference>
<keyword evidence="15" id="KW-1185">Reference proteome</keyword>
<dbReference type="Gene3D" id="2.60.200.40">
    <property type="match status" value="1"/>
</dbReference>
<evidence type="ECO:0000256" key="9">
    <source>
        <dbReference type="ARBA" id="ARBA00022842"/>
    </source>
</evidence>
<keyword evidence="3" id="KW-0444">Lipid biosynthesis</keyword>
<gene>
    <name evidence="14" type="ORF">SAMN05444401_0156</name>
</gene>
<dbReference type="PROSITE" id="PS50146">
    <property type="entry name" value="DAGK"/>
    <property type="match status" value="1"/>
</dbReference>
<keyword evidence="12" id="KW-1208">Phospholipid metabolism</keyword>
<evidence type="ECO:0000256" key="8">
    <source>
        <dbReference type="ARBA" id="ARBA00022840"/>
    </source>
</evidence>
<dbReference type="GO" id="GO:0005886">
    <property type="term" value="C:plasma membrane"/>
    <property type="evidence" value="ECO:0007669"/>
    <property type="project" value="TreeGrafter"/>
</dbReference>
<sequence>MNKVKLIYNPKSGNEKSSENLDKIISIHQSHGLIIDPFRLQEDANIKDALITIKEEYKYVLIMGGDGTLNSVVNELKKNNIDIPVAVIPAGTANDFANYIGMPEDIEKACLQIINSSVKYMDLGQINDSYFTNLVSTGFFANPYKAAEDDSKAKVGRMAYMFNGITQIKNIQYYNFNIKSKEFSYDGDLYGVIVLNGKTIANVELAPDASAADGYLDVLIIKDKVLESKFQNLITLITEGKFEKLEGIEHFTTSRLYIECKEQPLSDIDGERGPKLPVEIRCIPGALRVLGVNKNF</sequence>
<dbReference type="OrthoDB" id="9786026at2"/>
<dbReference type="InterPro" id="IPR016064">
    <property type="entry name" value="NAD/diacylglycerol_kinase_sf"/>
</dbReference>
<evidence type="ECO:0000256" key="4">
    <source>
        <dbReference type="ARBA" id="ARBA00022679"/>
    </source>
</evidence>
<evidence type="ECO:0000256" key="2">
    <source>
        <dbReference type="ARBA" id="ARBA00005983"/>
    </source>
</evidence>
<dbReference type="EMBL" id="FQZO01000011">
    <property type="protein sequence ID" value="SHJ93392.1"/>
    <property type="molecule type" value="Genomic_DNA"/>
</dbReference>
<organism evidence="14 15">
    <name type="scientific">Clostridium amylolyticum</name>
    <dbReference type="NCBI Taxonomy" id="1121298"/>
    <lineage>
        <taxon>Bacteria</taxon>
        <taxon>Bacillati</taxon>
        <taxon>Bacillota</taxon>
        <taxon>Clostridia</taxon>
        <taxon>Eubacteriales</taxon>
        <taxon>Clostridiaceae</taxon>
        <taxon>Clostridium</taxon>
    </lineage>
</organism>
<dbReference type="Pfam" id="PF19279">
    <property type="entry name" value="YegS_C"/>
    <property type="match status" value="1"/>
</dbReference>
<dbReference type="InterPro" id="IPR001206">
    <property type="entry name" value="Diacylglycerol_kinase_cat_dom"/>
</dbReference>
<dbReference type="SMART" id="SM00046">
    <property type="entry name" value="DAGKc"/>
    <property type="match status" value="1"/>
</dbReference>
<dbReference type="InterPro" id="IPR017438">
    <property type="entry name" value="ATP-NAD_kinase_N"/>
</dbReference>
<reference evidence="14 15" key="1">
    <citation type="submission" date="2016-11" db="EMBL/GenBank/DDBJ databases">
        <authorList>
            <person name="Jaros S."/>
            <person name="Januszkiewicz K."/>
            <person name="Wedrychowicz H."/>
        </authorList>
    </citation>
    <scope>NUCLEOTIDE SEQUENCE [LARGE SCALE GENOMIC DNA]</scope>
    <source>
        <strain evidence="14 15">DSM 21864</strain>
    </source>
</reference>
<dbReference type="NCBIfam" id="NF009605">
    <property type="entry name" value="PRK13059.1"/>
    <property type="match status" value="1"/>
</dbReference>